<gene>
    <name evidence="1" type="ORF">RESH_04584</name>
</gene>
<name>M5RZR5_9BACT</name>
<dbReference type="AlphaFoldDB" id="M5RZR5"/>
<evidence type="ECO:0000313" key="2">
    <source>
        <dbReference type="Proteomes" id="UP000011996"/>
    </source>
</evidence>
<dbReference type="Proteomes" id="UP000011996">
    <property type="component" value="Unassembled WGS sequence"/>
</dbReference>
<dbReference type="EMBL" id="ANOF01000148">
    <property type="protein sequence ID" value="EMI24838.1"/>
    <property type="molecule type" value="Genomic_DNA"/>
</dbReference>
<sequence>MTFRSRLRTIPFARADSFVHSSPASVHADAYRGFGLRWLNSVPSSWPPWSPRASTRNVSSF</sequence>
<comment type="caution">
    <text evidence="1">The sequence shown here is derived from an EMBL/GenBank/DDBJ whole genome shotgun (WGS) entry which is preliminary data.</text>
</comment>
<reference evidence="1 2" key="1">
    <citation type="journal article" date="2013" name="Mar. Genomics">
        <title>Expression of sulfatases in Rhodopirellula baltica and the diversity of sulfatases in the genus Rhodopirellula.</title>
        <authorList>
            <person name="Wegner C.E."/>
            <person name="Richter-Heitmann T."/>
            <person name="Klindworth A."/>
            <person name="Klockow C."/>
            <person name="Richter M."/>
            <person name="Achstetter T."/>
            <person name="Glockner F.O."/>
            <person name="Harder J."/>
        </authorList>
    </citation>
    <scope>NUCLEOTIDE SEQUENCE [LARGE SCALE GENOMIC DNA]</scope>
    <source>
        <strain evidence="1 2">SH398</strain>
    </source>
</reference>
<evidence type="ECO:0000313" key="1">
    <source>
        <dbReference type="EMBL" id="EMI24838.1"/>
    </source>
</evidence>
<organism evidence="1 2">
    <name type="scientific">Rhodopirellula europaea SH398</name>
    <dbReference type="NCBI Taxonomy" id="1263868"/>
    <lineage>
        <taxon>Bacteria</taxon>
        <taxon>Pseudomonadati</taxon>
        <taxon>Planctomycetota</taxon>
        <taxon>Planctomycetia</taxon>
        <taxon>Pirellulales</taxon>
        <taxon>Pirellulaceae</taxon>
        <taxon>Rhodopirellula</taxon>
    </lineage>
</organism>
<proteinExistence type="predicted"/>
<dbReference type="STRING" id="1263868.RESH_04584"/>
<dbReference type="PATRIC" id="fig|1263868.3.peg.4973"/>
<protein>
    <submittedName>
        <fullName evidence="1">Uncharacterized protein</fullName>
    </submittedName>
</protein>
<accession>M5RZR5</accession>